<accession>K7WFI3</accession>
<geneLocation type="mitochondrion" evidence="2"/>
<proteinExistence type="predicted"/>
<dbReference type="InterPro" id="IPR036927">
    <property type="entry name" value="Cyt_c_oxase-like_su1_sf"/>
</dbReference>
<dbReference type="AlphaFoldDB" id="K7WFI3"/>
<organism evidence="2">
    <name type="scientific">Comstockiella sabalis</name>
    <dbReference type="NCBI Taxonomy" id="1230942"/>
    <lineage>
        <taxon>Eukaryota</taxon>
        <taxon>Metazoa</taxon>
        <taxon>Ecdysozoa</taxon>
        <taxon>Arthropoda</taxon>
        <taxon>Hexapoda</taxon>
        <taxon>Insecta</taxon>
        <taxon>Pterygota</taxon>
        <taxon>Neoptera</taxon>
        <taxon>Paraneoptera</taxon>
        <taxon>Hemiptera</taxon>
        <taxon>Sternorrhyncha</taxon>
        <taxon>Coccoidea</taxon>
        <taxon>Diaspididae</taxon>
        <taxon>Comstockiella</taxon>
    </lineage>
</organism>
<name>K7WFI3_9HEMI</name>
<protein>
    <submittedName>
        <fullName evidence="2">Cytochrome oxidase subunit I</fullName>
    </submittedName>
</protein>
<dbReference type="EMBL" id="JX677897">
    <property type="protein sequence ID" value="AFW99703.1"/>
    <property type="molecule type" value="Genomic_DNA"/>
</dbReference>
<feature type="non-terminal residue" evidence="2">
    <location>
        <position position="1"/>
    </location>
</feature>
<evidence type="ECO:0000313" key="2">
    <source>
        <dbReference type="EMBL" id="AFW99703.1"/>
    </source>
</evidence>
<keyword evidence="2" id="KW-0496">Mitochondrion</keyword>
<feature type="transmembrane region" description="Helical" evidence="1">
    <location>
        <begin position="20"/>
        <end position="42"/>
    </location>
</feature>
<keyword evidence="1" id="KW-0812">Transmembrane</keyword>
<gene>
    <name evidence="2" type="primary">COI</name>
</gene>
<keyword evidence="1" id="KW-0472">Membrane</keyword>
<dbReference type="SUPFAM" id="SSF81442">
    <property type="entry name" value="Cytochrome c oxidase subunit I-like"/>
    <property type="match status" value="1"/>
</dbReference>
<evidence type="ECO:0000256" key="1">
    <source>
        <dbReference type="SAM" id="Phobius"/>
    </source>
</evidence>
<reference evidence="2" key="1">
    <citation type="journal article" date="2013" name="Evolution">
        <title>Large population size predicts the distribution of asexuality in scale insects.</title>
        <authorList>
            <person name="Ross L."/>
            <person name="Hardy N.B."/>
            <person name="Okusu A."/>
            <person name="Normark B.B."/>
        </authorList>
    </citation>
    <scope>NUCLEOTIDE SEQUENCE</scope>
</reference>
<keyword evidence="1" id="KW-1133">Transmembrane helix</keyword>
<sequence>PRRYIIFSDFMLNWNNLSSLSSLITIFMLFKFIKIMLENIYFQKKIIFIMKINFNEWILNKPTLNHSNMEINFLFMK</sequence>